<accession>A0A0N1EHW5</accession>
<keyword evidence="6" id="KW-0862">Zinc</keyword>
<evidence type="ECO:0000256" key="5">
    <source>
        <dbReference type="ARBA" id="ARBA00022723"/>
    </source>
</evidence>
<gene>
    <name evidence="11" type="ORF">ADS77_15965</name>
</gene>
<keyword evidence="12" id="KW-1185">Reference proteome</keyword>
<proteinExistence type="inferred from homology"/>
<comment type="similarity">
    <text evidence="2">Belongs to the MsrB Met sulfoxide reductase family.</text>
</comment>
<comment type="cofactor">
    <cofactor evidence="1">
        <name>Zn(2+)</name>
        <dbReference type="ChEBI" id="CHEBI:29105"/>
    </cofactor>
</comment>
<dbReference type="InterPro" id="IPR011057">
    <property type="entry name" value="Mss4-like_sf"/>
</dbReference>
<evidence type="ECO:0000256" key="1">
    <source>
        <dbReference type="ARBA" id="ARBA00001947"/>
    </source>
</evidence>
<dbReference type="AlphaFoldDB" id="A0A0N1EHW5"/>
<keyword evidence="7" id="KW-0560">Oxidoreductase</keyword>
<dbReference type="PROSITE" id="PS51790">
    <property type="entry name" value="MSRB"/>
    <property type="match status" value="1"/>
</dbReference>
<feature type="domain" description="MsrB" evidence="10">
    <location>
        <begin position="26"/>
        <end position="146"/>
    </location>
</feature>
<dbReference type="EC" id="1.8.4.12" evidence="3"/>
<dbReference type="GO" id="GO:0046872">
    <property type="term" value="F:metal ion binding"/>
    <property type="evidence" value="ECO:0007669"/>
    <property type="project" value="UniProtKB-KW"/>
</dbReference>
<dbReference type="PATRIC" id="fig|187330.3.peg.1620"/>
<dbReference type="GO" id="GO:0030091">
    <property type="term" value="P:protein repair"/>
    <property type="evidence" value="ECO:0007669"/>
    <property type="project" value="InterPro"/>
</dbReference>
<dbReference type="GO" id="GO:0005737">
    <property type="term" value="C:cytoplasm"/>
    <property type="evidence" value="ECO:0007669"/>
    <property type="project" value="TreeGrafter"/>
</dbReference>
<dbReference type="GO" id="GO:0033743">
    <property type="term" value="F:peptide-methionine (R)-S-oxide reductase activity"/>
    <property type="evidence" value="ECO:0007669"/>
    <property type="project" value="UniProtKB-EC"/>
</dbReference>
<dbReference type="SUPFAM" id="SSF51316">
    <property type="entry name" value="Mss4-like"/>
    <property type="match status" value="1"/>
</dbReference>
<dbReference type="RefSeq" id="WP_054206433.1">
    <property type="nucleotide sequence ID" value="NZ_LHPH01000021.1"/>
</dbReference>
<evidence type="ECO:0000256" key="9">
    <source>
        <dbReference type="ARBA" id="ARBA00075819"/>
    </source>
</evidence>
<organism evidence="11 12">
    <name type="scientific">Pseudoalteromonas porphyrae</name>
    <dbReference type="NCBI Taxonomy" id="187330"/>
    <lineage>
        <taxon>Bacteria</taxon>
        <taxon>Pseudomonadati</taxon>
        <taxon>Pseudomonadota</taxon>
        <taxon>Gammaproteobacteria</taxon>
        <taxon>Alteromonadales</taxon>
        <taxon>Pseudoalteromonadaceae</taxon>
        <taxon>Pseudoalteromonas</taxon>
    </lineage>
</organism>
<dbReference type="NCBIfam" id="TIGR00357">
    <property type="entry name" value="peptide-methionine (R)-S-oxide reductase MsrB"/>
    <property type="match status" value="1"/>
</dbReference>
<comment type="catalytic activity">
    <reaction evidence="8">
        <text>L-methionyl-[protein] + [thioredoxin]-disulfide + H2O = L-methionyl-(R)-S-oxide-[protein] + [thioredoxin]-dithiol</text>
        <dbReference type="Rhea" id="RHEA:24164"/>
        <dbReference type="Rhea" id="RHEA-COMP:10698"/>
        <dbReference type="Rhea" id="RHEA-COMP:10700"/>
        <dbReference type="Rhea" id="RHEA-COMP:12313"/>
        <dbReference type="Rhea" id="RHEA-COMP:12314"/>
        <dbReference type="ChEBI" id="CHEBI:15377"/>
        <dbReference type="ChEBI" id="CHEBI:16044"/>
        <dbReference type="ChEBI" id="CHEBI:29950"/>
        <dbReference type="ChEBI" id="CHEBI:45764"/>
        <dbReference type="ChEBI" id="CHEBI:50058"/>
        <dbReference type="EC" id="1.8.4.12"/>
    </reaction>
</comment>
<evidence type="ECO:0000313" key="11">
    <source>
        <dbReference type="EMBL" id="KPH60155.1"/>
    </source>
</evidence>
<evidence type="ECO:0000256" key="2">
    <source>
        <dbReference type="ARBA" id="ARBA00007174"/>
    </source>
</evidence>
<evidence type="ECO:0000259" key="10">
    <source>
        <dbReference type="PROSITE" id="PS51790"/>
    </source>
</evidence>
<evidence type="ECO:0000313" key="12">
    <source>
        <dbReference type="Proteomes" id="UP000037848"/>
    </source>
</evidence>
<dbReference type="InterPro" id="IPR028427">
    <property type="entry name" value="Met_Sox_Rdtase_MsrB"/>
</dbReference>
<evidence type="ECO:0000256" key="3">
    <source>
        <dbReference type="ARBA" id="ARBA00012499"/>
    </source>
</evidence>
<dbReference type="FunFam" id="2.170.150.20:FF:000001">
    <property type="entry name" value="Peptide methionine sulfoxide reductase MsrB"/>
    <property type="match status" value="1"/>
</dbReference>
<keyword evidence="5" id="KW-0479">Metal-binding</keyword>
<dbReference type="InterPro" id="IPR002579">
    <property type="entry name" value="Met_Sox_Rdtase_MsrB_dom"/>
</dbReference>
<dbReference type="Pfam" id="PF01641">
    <property type="entry name" value="SelR"/>
    <property type="match status" value="1"/>
</dbReference>
<dbReference type="EMBL" id="LHPH01000021">
    <property type="protein sequence ID" value="KPH60155.1"/>
    <property type="molecule type" value="Genomic_DNA"/>
</dbReference>
<name>A0A0N1EHW5_9GAMM</name>
<dbReference type="OrthoDB" id="4174719at2"/>
<dbReference type="PANTHER" id="PTHR10173">
    <property type="entry name" value="METHIONINE SULFOXIDE REDUCTASE"/>
    <property type="match status" value="1"/>
</dbReference>
<comment type="caution">
    <text evidence="11">The sequence shown here is derived from an EMBL/GenBank/DDBJ whole genome shotgun (WGS) entry which is preliminary data.</text>
</comment>
<evidence type="ECO:0000256" key="4">
    <source>
        <dbReference type="ARBA" id="ARBA00021130"/>
    </source>
</evidence>
<evidence type="ECO:0000256" key="8">
    <source>
        <dbReference type="ARBA" id="ARBA00048488"/>
    </source>
</evidence>
<reference evidence="11 12" key="1">
    <citation type="submission" date="2015-08" db="EMBL/GenBank/DDBJ databases">
        <title>Draft Genome Sequence of Pseudoalteromonas porphyrae UCD-SED14.</title>
        <authorList>
            <person name="Coil D.A."/>
            <person name="Jospin G."/>
            <person name="Lee R.D."/>
            <person name="Eisen J.A."/>
        </authorList>
    </citation>
    <scope>NUCLEOTIDE SEQUENCE [LARGE SCALE GENOMIC DNA]</scope>
    <source>
        <strain evidence="11 12">UCD-SED14</strain>
    </source>
</reference>
<protein>
    <recommendedName>
        <fullName evidence="4">Peptide methionine sulfoxide reductase MsrB</fullName>
        <ecNumber evidence="3">1.8.4.12</ecNumber>
    </recommendedName>
    <alternativeName>
        <fullName evidence="9">Peptide-methionine (R)-S-oxide reductase</fullName>
    </alternativeName>
</protein>
<dbReference type="Gene3D" id="2.170.150.20">
    <property type="entry name" value="Peptide methionine sulfoxide reductase"/>
    <property type="match status" value="1"/>
</dbReference>
<evidence type="ECO:0000256" key="6">
    <source>
        <dbReference type="ARBA" id="ARBA00022833"/>
    </source>
</evidence>
<sequence length="146" mass="16386">MLNWNDILNFASKGNPEPSRKVEKTMQQWQEMLSEEAFYVTRNKGTERPHSSDSCTLFEPGKYACICCDNLLFDGDEKFDSGTGWPSFTQPAEINSIAYNGDKTHGMQRVETVCNVCDAHLGHVFPDGPMPSGLRYCINAVSLKKL</sequence>
<dbReference type="STRING" id="187330.AMS58_18155"/>
<dbReference type="GO" id="GO:0006979">
    <property type="term" value="P:response to oxidative stress"/>
    <property type="evidence" value="ECO:0007669"/>
    <property type="project" value="InterPro"/>
</dbReference>
<dbReference type="Proteomes" id="UP000037848">
    <property type="component" value="Unassembled WGS sequence"/>
</dbReference>
<dbReference type="PANTHER" id="PTHR10173:SF52">
    <property type="entry name" value="METHIONINE-R-SULFOXIDE REDUCTASE B1"/>
    <property type="match status" value="1"/>
</dbReference>
<evidence type="ECO:0000256" key="7">
    <source>
        <dbReference type="ARBA" id="ARBA00023002"/>
    </source>
</evidence>